<comment type="caution">
    <text evidence="1">The sequence shown here is derived from an EMBL/GenBank/DDBJ whole genome shotgun (WGS) entry which is preliminary data.</text>
</comment>
<evidence type="ECO:0000313" key="2">
    <source>
        <dbReference type="Proteomes" id="UP000824890"/>
    </source>
</evidence>
<evidence type="ECO:0000313" key="1">
    <source>
        <dbReference type="EMBL" id="KAH0916895.1"/>
    </source>
</evidence>
<dbReference type="PANTHER" id="PTHR35292">
    <property type="entry name" value="EXPRESSED PROTEIN"/>
    <property type="match status" value="1"/>
</dbReference>
<protein>
    <submittedName>
        <fullName evidence="1">Uncharacterized protein</fullName>
    </submittedName>
</protein>
<gene>
    <name evidence="1" type="ORF">HID58_024555</name>
</gene>
<sequence>KSMASLARRAMSLAQIPSARVPASVCQRRGLAGAADHHGSTKVDFWKQPTNPGNWKEEHFVLISLSGWGLLFYSGYKLFTDDVIAFSSSFTKQTKQSGFGFPPLQNFDSSFAEACAMNLSPGKDKTALLLVLVLYQTRPPKLLLDSLCLLFLKIIYMLLRCIKHF</sequence>
<proteinExistence type="predicted"/>
<name>A0ABQ8CIH3_BRANA</name>
<organism evidence="1 2">
    <name type="scientific">Brassica napus</name>
    <name type="common">Rape</name>
    <dbReference type="NCBI Taxonomy" id="3708"/>
    <lineage>
        <taxon>Eukaryota</taxon>
        <taxon>Viridiplantae</taxon>
        <taxon>Streptophyta</taxon>
        <taxon>Embryophyta</taxon>
        <taxon>Tracheophyta</taxon>
        <taxon>Spermatophyta</taxon>
        <taxon>Magnoliopsida</taxon>
        <taxon>eudicotyledons</taxon>
        <taxon>Gunneridae</taxon>
        <taxon>Pentapetalae</taxon>
        <taxon>rosids</taxon>
        <taxon>malvids</taxon>
        <taxon>Brassicales</taxon>
        <taxon>Brassicaceae</taxon>
        <taxon>Brassiceae</taxon>
        <taxon>Brassica</taxon>
    </lineage>
</organism>
<dbReference type="Proteomes" id="UP000824890">
    <property type="component" value="Unassembled WGS sequence"/>
</dbReference>
<keyword evidence="2" id="KW-1185">Reference proteome</keyword>
<accession>A0ABQ8CIH3</accession>
<reference evidence="1 2" key="1">
    <citation type="submission" date="2021-05" db="EMBL/GenBank/DDBJ databases">
        <title>Genome Assembly of Synthetic Allotetraploid Brassica napus Reveals Homoeologous Exchanges between Subgenomes.</title>
        <authorList>
            <person name="Davis J.T."/>
        </authorList>
    </citation>
    <scope>NUCLEOTIDE SEQUENCE [LARGE SCALE GENOMIC DNA]</scope>
    <source>
        <strain evidence="2">cv. Da-Ae</strain>
        <tissue evidence="1">Seedling</tissue>
    </source>
</reference>
<feature type="non-terminal residue" evidence="1">
    <location>
        <position position="1"/>
    </location>
</feature>
<dbReference type="EMBL" id="JAGKQM010000007">
    <property type="protein sequence ID" value="KAH0916895.1"/>
    <property type="molecule type" value="Genomic_DNA"/>
</dbReference>
<dbReference type="PANTHER" id="PTHR35292:SF7">
    <property type="entry name" value="NADH DEHYDROGENASE [UBIQUINONE] 1 BETA SUBCOMPLEX SUBUNIT 11, MITOCHONDRIAL"/>
    <property type="match status" value="1"/>
</dbReference>